<feature type="transmembrane region" description="Helical" evidence="1">
    <location>
        <begin position="87"/>
        <end position="106"/>
    </location>
</feature>
<dbReference type="OrthoDB" id="2014935at2"/>
<dbReference type="AlphaFoldDB" id="A0A2W0H753"/>
<keyword evidence="1" id="KW-0472">Membrane</keyword>
<gene>
    <name evidence="2" type="ORF">CR205_03570</name>
</gene>
<name>A0A2W0H753_9BACI</name>
<evidence type="ECO:0000313" key="2">
    <source>
        <dbReference type="EMBL" id="PYZ97684.1"/>
    </source>
</evidence>
<keyword evidence="3" id="KW-1185">Reference proteome</keyword>
<feature type="transmembrane region" description="Helical" evidence="1">
    <location>
        <begin position="24"/>
        <end position="47"/>
    </location>
</feature>
<evidence type="ECO:0000313" key="3">
    <source>
        <dbReference type="Proteomes" id="UP000248066"/>
    </source>
</evidence>
<feature type="transmembrane region" description="Helical" evidence="1">
    <location>
        <begin position="436"/>
        <end position="457"/>
    </location>
</feature>
<dbReference type="RefSeq" id="WP_110517012.1">
    <property type="nucleotide sequence ID" value="NZ_PDOF01000001.1"/>
</dbReference>
<keyword evidence="1" id="KW-1133">Transmembrane helix</keyword>
<feature type="transmembrane region" description="Helical" evidence="1">
    <location>
        <begin position="127"/>
        <end position="154"/>
    </location>
</feature>
<sequence length="534" mass="57961">MANQLFSRTGRLSRFVLRRDRIRLSVWIAAIVLLNLMTAASFTGLYMSEEEQQAMAGTMENPAMTAMVGPGYGLDNYHEGAMMGHQMLLFMAVVTAIMNILLVARHTRTDEEEVRVELVRSLPVGRLSTLASTLIVMTGVNVAVALLTGFSLAAVGIDSIDLTGSLLFGAALGAAGLFFAAVTALFAQLSDNGRGTVGFSFTVLGVAYLLRAIGDVGSEPLALASPLGLILRTEVYVNNYWWPAIVPALIAVVITGLALYLNLRRDLDAGFLPARAGKKHASAFLQSPFGLSVRLQRTSLIAWAVGMFVLGVSYGSVMGDLEMFFESSDMMREILAPESGLSLTEQYLTMLMAVIAMICTIPPLMMMLKLKGEERKERIGHLLTRVVSRTRVMGSYFVLAILTSIVMLFLAMFGLWSAAAGVMDDPLAFGVVFEAAMVYLPAVWIMIGAAVLLIGVFPKLTGLIWAYLAYTFLVVYLGELLQFPEWLKNMSPFGHVPQLPVDEMNFAALALLTGIAAVLIITGFTGYNRRDVSE</sequence>
<feature type="transmembrane region" description="Helical" evidence="1">
    <location>
        <begin position="300"/>
        <end position="317"/>
    </location>
</feature>
<comment type="caution">
    <text evidence="2">The sequence shown here is derived from an EMBL/GenBank/DDBJ whole genome shotgun (WGS) entry which is preliminary data.</text>
</comment>
<feature type="transmembrane region" description="Helical" evidence="1">
    <location>
        <begin position="504"/>
        <end position="527"/>
    </location>
</feature>
<feature type="transmembrane region" description="Helical" evidence="1">
    <location>
        <begin position="166"/>
        <end position="189"/>
    </location>
</feature>
<evidence type="ECO:0000256" key="1">
    <source>
        <dbReference type="SAM" id="Phobius"/>
    </source>
</evidence>
<feature type="transmembrane region" description="Helical" evidence="1">
    <location>
        <begin position="347"/>
        <end position="368"/>
    </location>
</feature>
<dbReference type="EMBL" id="PDOF01000001">
    <property type="protein sequence ID" value="PYZ97684.1"/>
    <property type="molecule type" value="Genomic_DNA"/>
</dbReference>
<feature type="transmembrane region" description="Helical" evidence="1">
    <location>
        <begin position="196"/>
        <end position="214"/>
    </location>
</feature>
<feature type="transmembrane region" description="Helical" evidence="1">
    <location>
        <begin position="395"/>
        <end position="416"/>
    </location>
</feature>
<reference evidence="2 3" key="1">
    <citation type="submission" date="2017-10" db="EMBL/GenBank/DDBJ databases">
        <title>Bacillus sp. nov., a halophilic bacterium isolated from a Yangshapao Lake.</title>
        <authorList>
            <person name="Wang H."/>
        </authorList>
    </citation>
    <scope>NUCLEOTIDE SEQUENCE [LARGE SCALE GENOMIC DNA]</scope>
    <source>
        <strain evidence="2 3">YSP-3</strain>
    </source>
</reference>
<accession>A0A2W0H753</accession>
<keyword evidence="1" id="KW-0812">Transmembrane</keyword>
<feature type="transmembrane region" description="Helical" evidence="1">
    <location>
        <begin position="464"/>
        <end position="484"/>
    </location>
</feature>
<protein>
    <submittedName>
        <fullName evidence="2">ABC transporter permease</fullName>
    </submittedName>
</protein>
<feature type="transmembrane region" description="Helical" evidence="1">
    <location>
        <begin position="240"/>
        <end position="261"/>
    </location>
</feature>
<proteinExistence type="predicted"/>
<organism evidence="2 3">
    <name type="scientific">Alteribacter lacisalsi</name>
    <dbReference type="NCBI Taxonomy" id="2045244"/>
    <lineage>
        <taxon>Bacteria</taxon>
        <taxon>Bacillati</taxon>
        <taxon>Bacillota</taxon>
        <taxon>Bacilli</taxon>
        <taxon>Bacillales</taxon>
        <taxon>Bacillaceae</taxon>
        <taxon>Alteribacter</taxon>
    </lineage>
</organism>
<dbReference type="Proteomes" id="UP000248066">
    <property type="component" value="Unassembled WGS sequence"/>
</dbReference>